<dbReference type="InterPro" id="IPR043128">
    <property type="entry name" value="Rev_trsase/Diguanyl_cyclase"/>
</dbReference>
<feature type="region of interest" description="Disordered" evidence="1">
    <location>
        <begin position="75"/>
        <end position="112"/>
    </location>
</feature>
<accession>A0AAQ3U1S4</accession>
<organism evidence="3 4">
    <name type="scientific">Paspalum notatum var. saurae</name>
    <dbReference type="NCBI Taxonomy" id="547442"/>
    <lineage>
        <taxon>Eukaryota</taxon>
        <taxon>Viridiplantae</taxon>
        <taxon>Streptophyta</taxon>
        <taxon>Embryophyta</taxon>
        <taxon>Tracheophyta</taxon>
        <taxon>Spermatophyta</taxon>
        <taxon>Magnoliopsida</taxon>
        <taxon>Liliopsida</taxon>
        <taxon>Poales</taxon>
        <taxon>Poaceae</taxon>
        <taxon>PACMAD clade</taxon>
        <taxon>Panicoideae</taxon>
        <taxon>Andropogonodae</taxon>
        <taxon>Paspaleae</taxon>
        <taxon>Paspalinae</taxon>
        <taxon>Paspalum</taxon>
    </lineage>
</organism>
<dbReference type="CDD" id="cd01647">
    <property type="entry name" value="RT_LTR"/>
    <property type="match status" value="1"/>
</dbReference>
<dbReference type="Gene3D" id="2.40.70.10">
    <property type="entry name" value="Acid Proteases"/>
    <property type="match status" value="1"/>
</dbReference>
<dbReference type="InterPro" id="IPR032567">
    <property type="entry name" value="RTL1-rel"/>
</dbReference>
<dbReference type="Pfam" id="PF00078">
    <property type="entry name" value="RVT_1"/>
    <property type="match status" value="1"/>
</dbReference>
<gene>
    <name evidence="3" type="ORF">U9M48_030824</name>
</gene>
<dbReference type="Pfam" id="PF08284">
    <property type="entry name" value="RVP_2"/>
    <property type="match status" value="1"/>
</dbReference>
<protein>
    <recommendedName>
        <fullName evidence="2">Reverse transcriptase domain-containing protein</fullName>
    </recommendedName>
</protein>
<dbReference type="InterPro" id="IPR021109">
    <property type="entry name" value="Peptidase_aspartic_dom_sf"/>
</dbReference>
<name>A0AAQ3U1S4_PASNO</name>
<evidence type="ECO:0000256" key="1">
    <source>
        <dbReference type="SAM" id="MobiDB-lite"/>
    </source>
</evidence>
<dbReference type="EMBL" id="CP144751">
    <property type="protein sequence ID" value="WVZ83703.1"/>
    <property type="molecule type" value="Genomic_DNA"/>
</dbReference>
<dbReference type="CDD" id="cd00303">
    <property type="entry name" value="retropepsin_like"/>
    <property type="match status" value="1"/>
</dbReference>
<dbReference type="InterPro" id="IPR000477">
    <property type="entry name" value="RT_dom"/>
</dbReference>
<dbReference type="AlphaFoldDB" id="A0AAQ3U1S4"/>
<proteinExistence type="predicted"/>
<evidence type="ECO:0000313" key="3">
    <source>
        <dbReference type="EMBL" id="WVZ83703.1"/>
    </source>
</evidence>
<evidence type="ECO:0000313" key="4">
    <source>
        <dbReference type="Proteomes" id="UP001341281"/>
    </source>
</evidence>
<dbReference type="Gene3D" id="3.10.10.10">
    <property type="entry name" value="HIV Type 1 Reverse Transcriptase, subunit A, domain 1"/>
    <property type="match status" value="1"/>
</dbReference>
<dbReference type="PANTHER" id="PTHR15503:SF22">
    <property type="entry name" value="TRANSPOSON TY3-I GAG POLYPROTEIN"/>
    <property type="match status" value="1"/>
</dbReference>
<dbReference type="Proteomes" id="UP001341281">
    <property type="component" value="Chromosome 07"/>
</dbReference>
<dbReference type="Gene3D" id="3.30.70.270">
    <property type="match status" value="1"/>
</dbReference>
<keyword evidence="4" id="KW-1185">Reference proteome</keyword>
<evidence type="ECO:0000259" key="2">
    <source>
        <dbReference type="Pfam" id="PF00078"/>
    </source>
</evidence>
<dbReference type="PANTHER" id="PTHR15503">
    <property type="entry name" value="LDOC1 RELATED"/>
    <property type="match status" value="1"/>
</dbReference>
<feature type="domain" description="Reverse transcriptase" evidence="2">
    <location>
        <begin position="380"/>
        <end position="451"/>
    </location>
</feature>
<dbReference type="SUPFAM" id="SSF50630">
    <property type="entry name" value="Acid proteases"/>
    <property type="match status" value="1"/>
</dbReference>
<reference evidence="3 4" key="1">
    <citation type="submission" date="2024-02" db="EMBL/GenBank/DDBJ databases">
        <title>High-quality chromosome-scale genome assembly of Pensacola bahiagrass (Paspalum notatum Flugge var. saurae).</title>
        <authorList>
            <person name="Vega J.M."/>
            <person name="Podio M."/>
            <person name="Orjuela J."/>
            <person name="Siena L.A."/>
            <person name="Pessino S.C."/>
            <person name="Combes M.C."/>
            <person name="Mariac C."/>
            <person name="Albertini E."/>
            <person name="Pupilli F."/>
            <person name="Ortiz J.P.A."/>
            <person name="Leblanc O."/>
        </authorList>
    </citation>
    <scope>NUCLEOTIDE SEQUENCE [LARGE SCALE GENOMIC DNA]</scope>
    <source>
        <strain evidence="3">R1</strain>
        <tissue evidence="3">Leaf</tissue>
    </source>
</reference>
<sequence length="456" mass="50921">MSFMDLLPRAGPLSEPQQVQLFTAGLQEPLAIDVQLQNPMTLDMAISLARAYERRAQFVQPLRSSRRGILPTPLTTLALPAPVPDPSTSSSSQGGPAGGRQTRRLTPDEMEDRRRQGLCFNCDEKYSRGHNRVCKQLFILEFGYPSDTDDVVEEKPAAAAEADQETAPVISLHAISGVRTGRTMQVPVRWGATVLNALLDSGSSHNFVSEEAARRTGGVFHRRQGMHATVANGEHVPCLGVFHEAAFSIHGEQFQEDLFVLPLAGYDVVLGTQWLASLGPVLWDFGCLTMEFWRSDHKVQWRGLGDPEFDDLFAEPKGLPPARSCDHRIHLQPGAVPVAVRPYRYLATQKDELECQCCDMMARGIIRRSTSAFSSLVLLVKKADDSWRFCVDYRVLNKHTIRDMFPIPVIDELLDELHGAQFFTKLDLRSGYHQVRMCPEDVHKTAFRTMTACMSS</sequence>
<dbReference type="SUPFAM" id="SSF56672">
    <property type="entry name" value="DNA/RNA polymerases"/>
    <property type="match status" value="1"/>
</dbReference>
<dbReference type="InterPro" id="IPR043502">
    <property type="entry name" value="DNA/RNA_pol_sf"/>
</dbReference>